<reference evidence="3" key="1">
    <citation type="journal article" date="2019" name="Int. J. Syst. Evol. Microbiol.">
        <title>The Global Catalogue of Microorganisms (GCM) 10K type strain sequencing project: providing services to taxonomists for standard genome sequencing and annotation.</title>
        <authorList>
            <consortium name="The Broad Institute Genomics Platform"/>
            <consortium name="The Broad Institute Genome Sequencing Center for Infectious Disease"/>
            <person name="Wu L."/>
            <person name="Ma J."/>
        </authorList>
    </citation>
    <scope>NUCLEOTIDE SEQUENCE [LARGE SCALE GENOMIC DNA]</scope>
    <source>
        <strain evidence="3">CGMCC 4.1467</strain>
    </source>
</reference>
<dbReference type="PANTHER" id="PTHR47738">
    <property type="entry name" value="PTS SYSTEM FRUCTOSE-LIKE EIIA COMPONENT-RELATED"/>
    <property type="match status" value="1"/>
</dbReference>
<dbReference type="InterPro" id="IPR016152">
    <property type="entry name" value="PTrfase/Anion_transptr"/>
</dbReference>
<dbReference type="PROSITE" id="PS51094">
    <property type="entry name" value="PTS_EIIA_TYPE_2"/>
    <property type="match status" value="1"/>
</dbReference>
<gene>
    <name evidence="2" type="ORF">ACFQY0_03895</name>
</gene>
<protein>
    <submittedName>
        <fullName evidence="2">PTS sugar transporter subunit IIA</fullName>
    </submittedName>
</protein>
<keyword evidence="3" id="KW-1185">Reference proteome</keyword>
<proteinExistence type="predicted"/>
<dbReference type="Gene3D" id="3.40.930.10">
    <property type="entry name" value="Mannitol-specific EII, Chain A"/>
    <property type="match status" value="1"/>
</dbReference>
<keyword evidence="2" id="KW-0762">Sugar transport</keyword>
<sequence>MKLASLLSPDQIVLDMRSEEHMPAIFELVEHLIETGKLPETLREEVVASLKAREEQVSTGIGYGVAIPHAFSENLESVAAIFGRSVKGIDFEALDNSPVHFVVLFIVPKKDYHLHLQTLAAIAKMFTNCEIRRQLSEAECRTAILDILAGKASRNVA</sequence>
<comment type="caution">
    <text evidence="2">The sequence shown here is derived from an EMBL/GenBank/DDBJ whole genome shotgun (WGS) entry which is preliminary data.</text>
</comment>
<dbReference type="PANTHER" id="PTHR47738:SF1">
    <property type="entry name" value="NITROGEN REGULATORY PROTEIN"/>
    <property type="match status" value="1"/>
</dbReference>
<dbReference type="EMBL" id="JBHTBS010000001">
    <property type="protein sequence ID" value="MFC7336308.1"/>
    <property type="molecule type" value="Genomic_DNA"/>
</dbReference>
<evidence type="ECO:0000313" key="3">
    <source>
        <dbReference type="Proteomes" id="UP001596472"/>
    </source>
</evidence>
<dbReference type="SUPFAM" id="SSF55804">
    <property type="entry name" value="Phoshotransferase/anion transport protein"/>
    <property type="match status" value="1"/>
</dbReference>
<dbReference type="InterPro" id="IPR051541">
    <property type="entry name" value="PTS_SugarTrans_NitroReg"/>
</dbReference>
<dbReference type="InterPro" id="IPR002178">
    <property type="entry name" value="PTS_EIIA_type-2_dom"/>
</dbReference>
<dbReference type="Proteomes" id="UP001596472">
    <property type="component" value="Unassembled WGS sequence"/>
</dbReference>
<evidence type="ECO:0000259" key="1">
    <source>
        <dbReference type="PROSITE" id="PS51094"/>
    </source>
</evidence>
<name>A0ABW2L3Q5_9BACT</name>
<evidence type="ECO:0000313" key="2">
    <source>
        <dbReference type="EMBL" id="MFC7336308.1"/>
    </source>
</evidence>
<dbReference type="CDD" id="cd00211">
    <property type="entry name" value="PTS_IIA_fru"/>
    <property type="match status" value="1"/>
</dbReference>
<feature type="domain" description="PTS EIIA type-2" evidence="1">
    <location>
        <begin position="5"/>
        <end position="151"/>
    </location>
</feature>
<dbReference type="RefSeq" id="WP_379709289.1">
    <property type="nucleotide sequence ID" value="NZ_JBHTBS010000001.1"/>
</dbReference>
<organism evidence="2 3">
    <name type="scientific">Haloferula chungangensis</name>
    <dbReference type="NCBI Taxonomy" id="1048331"/>
    <lineage>
        <taxon>Bacteria</taxon>
        <taxon>Pseudomonadati</taxon>
        <taxon>Verrucomicrobiota</taxon>
        <taxon>Verrucomicrobiia</taxon>
        <taxon>Verrucomicrobiales</taxon>
        <taxon>Verrucomicrobiaceae</taxon>
        <taxon>Haloferula</taxon>
    </lineage>
</organism>
<dbReference type="PROSITE" id="PS00372">
    <property type="entry name" value="PTS_EIIA_TYPE_2_HIS"/>
    <property type="match status" value="1"/>
</dbReference>
<dbReference type="Pfam" id="PF00359">
    <property type="entry name" value="PTS_EIIA_2"/>
    <property type="match status" value="1"/>
</dbReference>
<keyword evidence="2" id="KW-0813">Transport</keyword>
<accession>A0ABW2L3Q5</accession>